<keyword evidence="1" id="KW-0472">Membrane</keyword>
<dbReference type="Proteomes" id="UP000549113">
    <property type="component" value="Unassembled WGS sequence"/>
</dbReference>
<evidence type="ECO:0000256" key="1">
    <source>
        <dbReference type="SAM" id="Phobius"/>
    </source>
</evidence>
<protein>
    <submittedName>
        <fullName evidence="2">Uncharacterized protein</fullName>
    </submittedName>
</protein>
<evidence type="ECO:0000313" key="3">
    <source>
        <dbReference type="Proteomes" id="UP000549113"/>
    </source>
</evidence>
<gene>
    <name evidence="2" type="ORF">BKA10_002731</name>
</gene>
<keyword evidence="1" id="KW-1133">Transmembrane helix</keyword>
<feature type="transmembrane region" description="Helical" evidence="1">
    <location>
        <begin position="39"/>
        <end position="58"/>
    </location>
</feature>
<reference evidence="2 3" key="1">
    <citation type="submission" date="2020-08" db="EMBL/GenBank/DDBJ databases">
        <title>Sequencing the genomes of 1000 actinobacteria strains.</title>
        <authorList>
            <person name="Klenk H.-P."/>
        </authorList>
    </citation>
    <scope>NUCLEOTIDE SEQUENCE [LARGE SCALE GENOMIC DNA]</scope>
    <source>
        <strain evidence="2 3">DSM 19600</strain>
    </source>
</reference>
<accession>A0AA40SRK4</accession>
<name>A0AA40SRK4_9MICO</name>
<proteinExistence type="predicted"/>
<dbReference type="AlphaFoldDB" id="A0AA40SRK4"/>
<keyword evidence="3" id="KW-1185">Reference proteome</keyword>
<keyword evidence="1" id="KW-0812">Transmembrane</keyword>
<dbReference type="RefSeq" id="WP_241740147.1">
    <property type="nucleotide sequence ID" value="NZ_BAABCO010000004.1"/>
</dbReference>
<organism evidence="2 3">
    <name type="scientific">Microbacterium invictum</name>
    <dbReference type="NCBI Taxonomy" id="515415"/>
    <lineage>
        <taxon>Bacteria</taxon>
        <taxon>Bacillati</taxon>
        <taxon>Actinomycetota</taxon>
        <taxon>Actinomycetes</taxon>
        <taxon>Micrococcales</taxon>
        <taxon>Microbacteriaceae</taxon>
        <taxon>Microbacterium</taxon>
    </lineage>
</organism>
<evidence type="ECO:0000313" key="2">
    <source>
        <dbReference type="EMBL" id="MBB4140937.1"/>
    </source>
</evidence>
<comment type="caution">
    <text evidence="2">The sequence shown here is derived from an EMBL/GenBank/DDBJ whole genome shotgun (WGS) entry which is preliminary data.</text>
</comment>
<sequence>MAIVLAVSGLAVLLVALVMFLRTSKEPGAGGATTNRRTIMILTLLGLVLALASQLPIFR</sequence>
<dbReference type="EMBL" id="JACIFH010000001">
    <property type="protein sequence ID" value="MBB4140937.1"/>
    <property type="molecule type" value="Genomic_DNA"/>
</dbReference>